<gene>
    <name evidence="1" type="ORF">SORBI_3010G004701</name>
</gene>
<evidence type="ECO:0000313" key="2">
    <source>
        <dbReference type="Proteomes" id="UP000000768"/>
    </source>
</evidence>
<protein>
    <submittedName>
        <fullName evidence="1">Uncharacterized protein</fullName>
    </submittedName>
</protein>
<organism evidence="1 2">
    <name type="scientific">Sorghum bicolor</name>
    <name type="common">Sorghum</name>
    <name type="synonym">Sorghum vulgare</name>
    <dbReference type="NCBI Taxonomy" id="4558"/>
    <lineage>
        <taxon>Eukaryota</taxon>
        <taxon>Viridiplantae</taxon>
        <taxon>Streptophyta</taxon>
        <taxon>Embryophyta</taxon>
        <taxon>Tracheophyta</taxon>
        <taxon>Spermatophyta</taxon>
        <taxon>Magnoliopsida</taxon>
        <taxon>Liliopsida</taxon>
        <taxon>Poales</taxon>
        <taxon>Poaceae</taxon>
        <taxon>PACMAD clade</taxon>
        <taxon>Panicoideae</taxon>
        <taxon>Andropogonodae</taxon>
        <taxon>Andropogoneae</taxon>
        <taxon>Sorghinae</taxon>
        <taxon>Sorghum</taxon>
    </lineage>
</organism>
<proteinExistence type="predicted"/>
<reference evidence="1 2" key="1">
    <citation type="journal article" date="2009" name="Nature">
        <title>The Sorghum bicolor genome and the diversification of grasses.</title>
        <authorList>
            <person name="Paterson A.H."/>
            <person name="Bowers J.E."/>
            <person name="Bruggmann R."/>
            <person name="Dubchak I."/>
            <person name="Grimwood J."/>
            <person name="Gundlach H."/>
            <person name="Haberer G."/>
            <person name="Hellsten U."/>
            <person name="Mitros T."/>
            <person name="Poliakov A."/>
            <person name="Schmutz J."/>
            <person name="Spannagl M."/>
            <person name="Tang H."/>
            <person name="Wang X."/>
            <person name="Wicker T."/>
            <person name="Bharti A.K."/>
            <person name="Chapman J."/>
            <person name="Feltus F.A."/>
            <person name="Gowik U."/>
            <person name="Grigoriev I.V."/>
            <person name="Lyons E."/>
            <person name="Maher C.A."/>
            <person name="Martis M."/>
            <person name="Narechania A."/>
            <person name="Otillar R.P."/>
            <person name="Penning B.W."/>
            <person name="Salamov A.A."/>
            <person name="Wang Y."/>
            <person name="Zhang L."/>
            <person name="Carpita N.C."/>
            <person name="Freeling M."/>
            <person name="Gingle A.R."/>
            <person name="Hash C.T."/>
            <person name="Keller B."/>
            <person name="Klein P."/>
            <person name="Kresovich S."/>
            <person name="McCann M.C."/>
            <person name="Ming R."/>
            <person name="Peterson D.G."/>
            <person name="Mehboob-ur-Rahman"/>
            <person name="Ware D."/>
            <person name="Westhoff P."/>
            <person name="Mayer K.F."/>
            <person name="Messing J."/>
            <person name="Rokhsar D.S."/>
        </authorList>
    </citation>
    <scope>NUCLEOTIDE SEQUENCE [LARGE SCALE GENOMIC DNA]</scope>
    <source>
        <strain evidence="2">cv. BTx623</strain>
    </source>
</reference>
<dbReference type="Proteomes" id="UP000000768">
    <property type="component" value="Chromosome 10"/>
</dbReference>
<accession>A0A194YGM6</accession>
<dbReference type="AlphaFoldDB" id="A0A194YGM6"/>
<keyword evidence="2" id="KW-1185">Reference proteome</keyword>
<dbReference type="EMBL" id="CM000769">
    <property type="protein sequence ID" value="KXG19103.2"/>
    <property type="molecule type" value="Genomic_DNA"/>
</dbReference>
<name>A0A194YGM6_SORBI</name>
<dbReference type="Gramene" id="KXG19103">
    <property type="protein sequence ID" value="KXG19103"/>
    <property type="gene ID" value="SORBI_3010G004701"/>
</dbReference>
<sequence length="38" mass="4223">MLMCGDLDSSNNPPQLDTQSWLLQKCVQSCLQALGVVW</sequence>
<dbReference type="InParanoid" id="A0A194YGM6"/>
<evidence type="ECO:0000313" key="1">
    <source>
        <dbReference type="EMBL" id="KXG19103.2"/>
    </source>
</evidence>
<reference evidence="2" key="2">
    <citation type="journal article" date="2018" name="Plant J.">
        <title>The Sorghum bicolor reference genome: improved assembly, gene annotations, a transcriptome atlas, and signatures of genome organization.</title>
        <authorList>
            <person name="McCormick R.F."/>
            <person name="Truong S.K."/>
            <person name="Sreedasyam A."/>
            <person name="Jenkins J."/>
            <person name="Shu S."/>
            <person name="Sims D."/>
            <person name="Kennedy M."/>
            <person name="Amirebrahimi M."/>
            <person name="Weers B.D."/>
            <person name="McKinley B."/>
            <person name="Mattison A."/>
            <person name="Morishige D.T."/>
            <person name="Grimwood J."/>
            <person name="Schmutz J."/>
            <person name="Mullet J.E."/>
        </authorList>
    </citation>
    <scope>NUCLEOTIDE SEQUENCE [LARGE SCALE GENOMIC DNA]</scope>
    <source>
        <strain evidence="2">cv. BTx623</strain>
    </source>
</reference>